<accession>A0ABS0U8W6</accession>
<protein>
    <submittedName>
        <fullName evidence="1">Uncharacterized protein</fullName>
    </submittedName>
</protein>
<dbReference type="Proteomes" id="UP000696184">
    <property type="component" value="Unassembled WGS sequence"/>
</dbReference>
<organism evidence="1 2">
    <name type="scientific">Xenorhabdus lircayensis</name>
    <dbReference type="NCBI Taxonomy" id="2763499"/>
    <lineage>
        <taxon>Bacteria</taxon>
        <taxon>Pseudomonadati</taxon>
        <taxon>Pseudomonadota</taxon>
        <taxon>Gammaproteobacteria</taxon>
        <taxon>Enterobacterales</taxon>
        <taxon>Morganellaceae</taxon>
        <taxon>Xenorhabdus</taxon>
    </lineage>
</organism>
<evidence type="ECO:0000313" key="1">
    <source>
        <dbReference type="EMBL" id="MBI6550319.1"/>
    </source>
</evidence>
<reference evidence="1 2" key="1">
    <citation type="submission" date="2020-08" db="EMBL/GenBank/DDBJ databases">
        <title>Description of Xenorhabdus lircayensis sp. nov., the symbiotic bacterium associated with the entomopathogenic nematode Steirnernema unicornum.</title>
        <authorList>
            <person name="Castaneda-Alvarez C."/>
            <person name="Prodan S."/>
            <person name="Zamorano A."/>
            <person name="San-Blas E."/>
            <person name="Aballay E."/>
        </authorList>
    </citation>
    <scope>NUCLEOTIDE SEQUENCE [LARGE SCALE GENOMIC DNA]</scope>
    <source>
        <strain evidence="1 2">VLS</strain>
    </source>
</reference>
<name>A0ABS0U8W6_9GAMM</name>
<sequence>MREQLRPQLVNFRTSRWGKGAYGAIIHIQSWQSSTGILGDLAHIRVREKVCWQTPASEVQHYAESGYCVKGNHNGRGYMSGDSGSGRDEHSALGPFTTPEALSFTGSGELEFGITQTYQQSDNNGLFWTDIPDSAYKVRRVLSREGNQLRITIHKENQGNPADAYSNTSVVP</sequence>
<evidence type="ECO:0000313" key="2">
    <source>
        <dbReference type="Proteomes" id="UP000696184"/>
    </source>
</evidence>
<proteinExistence type="predicted"/>
<dbReference type="EMBL" id="JACOII010000060">
    <property type="protein sequence ID" value="MBI6550319.1"/>
    <property type="molecule type" value="Genomic_DNA"/>
</dbReference>
<keyword evidence="2" id="KW-1185">Reference proteome</keyword>
<comment type="caution">
    <text evidence="1">The sequence shown here is derived from an EMBL/GenBank/DDBJ whole genome shotgun (WGS) entry which is preliminary data.</text>
</comment>
<dbReference type="RefSeq" id="WP_198691084.1">
    <property type="nucleotide sequence ID" value="NZ_CAWPUD010000061.1"/>
</dbReference>
<gene>
    <name evidence="1" type="ORF">H8A87_16880</name>
</gene>